<keyword evidence="6" id="KW-1185">Reference proteome</keyword>
<dbReference type="InterPro" id="IPR036249">
    <property type="entry name" value="Thioredoxin-like_sf"/>
</dbReference>
<evidence type="ECO:0000313" key="5">
    <source>
        <dbReference type="EMBL" id="KAK9835349.1"/>
    </source>
</evidence>
<organism evidence="5 6">
    <name type="scientific">Elliptochloris bilobata</name>
    <dbReference type="NCBI Taxonomy" id="381761"/>
    <lineage>
        <taxon>Eukaryota</taxon>
        <taxon>Viridiplantae</taxon>
        <taxon>Chlorophyta</taxon>
        <taxon>core chlorophytes</taxon>
        <taxon>Trebouxiophyceae</taxon>
        <taxon>Trebouxiophyceae incertae sedis</taxon>
        <taxon>Elliptochloris clade</taxon>
        <taxon>Elliptochloris</taxon>
    </lineage>
</organism>
<evidence type="ECO:0000259" key="4">
    <source>
        <dbReference type="PROSITE" id="PS50405"/>
    </source>
</evidence>
<comment type="caution">
    <text evidence="5">The sequence shown here is derived from an EMBL/GenBank/DDBJ whole genome shotgun (WGS) entry which is preliminary data.</text>
</comment>
<dbReference type="InterPro" id="IPR036282">
    <property type="entry name" value="Glutathione-S-Trfase_C_sf"/>
</dbReference>
<proteinExistence type="predicted"/>
<dbReference type="AlphaFoldDB" id="A0AAW1RNG4"/>
<accession>A0AAW1RNG4</accession>
<dbReference type="CDD" id="cd03190">
    <property type="entry name" value="GST_C_Omega_like"/>
    <property type="match status" value="1"/>
</dbReference>
<dbReference type="Gene3D" id="1.20.1050.10">
    <property type="match status" value="1"/>
</dbReference>
<dbReference type="PIRSF" id="PIRSF015753">
    <property type="entry name" value="GST"/>
    <property type="match status" value="1"/>
</dbReference>
<dbReference type="InterPro" id="IPR016639">
    <property type="entry name" value="GST_Omega/GSH"/>
</dbReference>
<dbReference type="Gene3D" id="3.40.30.10">
    <property type="entry name" value="Glutaredoxin"/>
    <property type="match status" value="1"/>
</dbReference>
<dbReference type="Pfam" id="PF13410">
    <property type="entry name" value="GST_C_2"/>
    <property type="match status" value="1"/>
</dbReference>
<dbReference type="SFLD" id="SFLDS00019">
    <property type="entry name" value="Glutathione_Transferase_(cytos"/>
    <property type="match status" value="1"/>
</dbReference>
<evidence type="ECO:0000256" key="3">
    <source>
        <dbReference type="PIRSR" id="PIRSR015753-3"/>
    </source>
</evidence>
<dbReference type="GO" id="GO:0004364">
    <property type="term" value="F:glutathione transferase activity"/>
    <property type="evidence" value="ECO:0007669"/>
    <property type="project" value="InterPro"/>
</dbReference>
<dbReference type="PANTHER" id="PTHR32419:SF6">
    <property type="entry name" value="GLUTATHIONE S-TRANSFERASE OMEGA-LIKE 1-RELATED"/>
    <property type="match status" value="1"/>
</dbReference>
<dbReference type="PANTHER" id="PTHR32419">
    <property type="entry name" value="GLUTATHIONYL-HYDROQUINONE REDUCTASE"/>
    <property type="match status" value="1"/>
</dbReference>
<dbReference type="InterPro" id="IPR004045">
    <property type="entry name" value="Glutathione_S-Trfase_N"/>
</dbReference>
<feature type="binding site" evidence="2">
    <location>
        <begin position="144"/>
        <end position="147"/>
    </location>
    <ligand>
        <name>glutathione</name>
        <dbReference type="ChEBI" id="CHEBI:57925"/>
    </ligand>
</feature>
<evidence type="ECO:0000256" key="2">
    <source>
        <dbReference type="PIRSR" id="PIRSR015753-2"/>
    </source>
</evidence>
<dbReference type="InterPro" id="IPR010987">
    <property type="entry name" value="Glutathione-S-Trfase_C-like"/>
</dbReference>
<feature type="active site" description="Proton donor/acceptor" evidence="1">
    <location>
        <position position="210"/>
    </location>
</feature>
<dbReference type="PROSITE" id="PS50405">
    <property type="entry name" value="GST_CTER"/>
    <property type="match status" value="1"/>
</dbReference>
<sequence>MEGSKIRTALEEMNENGDGAFKRKESQFRKFIEPGGRFPPEAGRYHLYISLACPWANRCLAVRNLKGLQDIIGLSVTHPTWQRTRPDDPNDEHTGWVFASPDDPPFTSSTGFGSFPPHGCIPDKVNGAKSVRELYEKAGDTFGKYTVPVLWDKKEGTIVNNESAEIVRMFNSAFNDFAKHPELDLYPEPLRKAIDDANAWIYSTINNGVYRCGFAQKQGAYEEAVKELFASLDRCEKILDSQKLIAGDALTEADLRLFMTLIRFDHVYVVYFKCDRQFIHQYPNLARLTRDVYHTPGMAEAVDLYHIKTHYFTSHPKLNYYAIVPVGPPEWWKTPA</sequence>
<dbReference type="SUPFAM" id="SSF47616">
    <property type="entry name" value="GST C-terminal domain-like"/>
    <property type="match status" value="1"/>
</dbReference>
<protein>
    <recommendedName>
        <fullName evidence="4">GST C-terminal domain-containing protein</fullName>
    </recommendedName>
</protein>
<evidence type="ECO:0000313" key="6">
    <source>
        <dbReference type="Proteomes" id="UP001445335"/>
    </source>
</evidence>
<dbReference type="SUPFAM" id="SSF52833">
    <property type="entry name" value="Thioredoxin-like"/>
    <property type="match status" value="1"/>
</dbReference>
<feature type="site" description="Lowers pKa of active site Cys" evidence="3">
    <location>
        <position position="311"/>
    </location>
</feature>
<dbReference type="InterPro" id="IPR040079">
    <property type="entry name" value="Glutathione_S-Trfase"/>
</dbReference>
<dbReference type="InterPro" id="IPR047047">
    <property type="entry name" value="GST_Omega-like_C"/>
</dbReference>
<feature type="binding site" evidence="2">
    <location>
        <begin position="162"/>
        <end position="163"/>
    </location>
    <ligand>
        <name>glutathione</name>
        <dbReference type="ChEBI" id="CHEBI:57925"/>
    </ligand>
</feature>
<dbReference type="GO" id="GO:0005737">
    <property type="term" value="C:cytoplasm"/>
    <property type="evidence" value="ECO:0007669"/>
    <property type="project" value="TreeGrafter"/>
</dbReference>
<reference evidence="5 6" key="1">
    <citation type="journal article" date="2024" name="Nat. Commun.">
        <title>Phylogenomics reveals the evolutionary origins of lichenization in chlorophyte algae.</title>
        <authorList>
            <person name="Puginier C."/>
            <person name="Libourel C."/>
            <person name="Otte J."/>
            <person name="Skaloud P."/>
            <person name="Haon M."/>
            <person name="Grisel S."/>
            <person name="Petersen M."/>
            <person name="Berrin J.G."/>
            <person name="Delaux P.M."/>
            <person name="Dal Grande F."/>
            <person name="Keller J."/>
        </authorList>
    </citation>
    <scope>NUCLEOTIDE SEQUENCE [LARGE SCALE GENOMIC DNA]</scope>
    <source>
        <strain evidence="5 6">SAG 245.80</strain>
    </source>
</reference>
<dbReference type="SFLD" id="SFLDG01148">
    <property type="entry name" value="Xi_(cytGST)"/>
    <property type="match status" value="1"/>
</dbReference>
<feature type="active site" description="Nucleophile" evidence="1">
    <location>
        <position position="53"/>
    </location>
</feature>
<dbReference type="FunFam" id="3.40.30.10:FF:000499">
    <property type="entry name" value="Glutathione S-transferase"/>
    <property type="match status" value="1"/>
</dbReference>
<dbReference type="Proteomes" id="UP001445335">
    <property type="component" value="Unassembled WGS sequence"/>
</dbReference>
<feature type="binding site" evidence="2">
    <location>
        <position position="96"/>
    </location>
    <ligand>
        <name>glutathione</name>
        <dbReference type="ChEBI" id="CHEBI:57925"/>
    </ligand>
</feature>
<feature type="site" description="Lowers pKa of active site Cys" evidence="3">
    <location>
        <position position="268"/>
    </location>
</feature>
<evidence type="ECO:0000256" key="1">
    <source>
        <dbReference type="PIRSR" id="PIRSR015753-1"/>
    </source>
</evidence>
<gene>
    <name evidence="5" type="ORF">WJX81_004140</name>
</gene>
<dbReference type="EMBL" id="JALJOU010000028">
    <property type="protein sequence ID" value="KAK9835349.1"/>
    <property type="molecule type" value="Genomic_DNA"/>
</dbReference>
<dbReference type="SFLD" id="SFLDG01206">
    <property type="entry name" value="Xi.1"/>
    <property type="match status" value="1"/>
</dbReference>
<feature type="domain" description="GST C-terminal" evidence="4">
    <location>
        <begin position="187"/>
        <end position="320"/>
    </location>
</feature>
<dbReference type="Pfam" id="PF13409">
    <property type="entry name" value="GST_N_2"/>
    <property type="match status" value="1"/>
</dbReference>
<name>A0AAW1RNG4_9CHLO</name>